<dbReference type="SUPFAM" id="SSF51735">
    <property type="entry name" value="NAD(P)-binding Rossmann-fold domains"/>
    <property type="match status" value="1"/>
</dbReference>
<protein>
    <submittedName>
        <fullName evidence="4">Short-chain dehydrogenase</fullName>
    </submittedName>
</protein>
<dbReference type="InterPro" id="IPR057326">
    <property type="entry name" value="KR_dom"/>
</dbReference>
<evidence type="ECO:0000313" key="4">
    <source>
        <dbReference type="EMBL" id="KHO64351.1"/>
    </source>
</evidence>
<dbReference type="PANTHER" id="PTHR44196">
    <property type="entry name" value="DEHYDROGENASE/REDUCTASE SDR FAMILY MEMBER 7B"/>
    <property type="match status" value="1"/>
</dbReference>
<organism evidence="4 5">
    <name type="scientific">Pseudomonas flexibilis</name>
    <dbReference type="NCBI Taxonomy" id="706570"/>
    <lineage>
        <taxon>Bacteria</taxon>
        <taxon>Pseudomonadati</taxon>
        <taxon>Pseudomonadota</taxon>
        <taxon>Gammaproteobacteria</taxon>
        <taxon>Pseudomonadales</taxon>
        <taxon>Pseudomonadaceae</taxon>
        <taxon>Pseudomonas</taxon>
    </lineage>
</organism>
<dbReference type="RefSeq" id="WP_039607009.1">
    <property type="nucleotide sequence ID" value="NZ_FMUP01000003.1"/>
</dbReference>
<dbReference type="PANTHER" id="PTHR44196:SF1">
    <property type="entry name" value="DEHYDROGENASE_REDUCTASE SDR FAMILY MEMBER 7B"/>
    <property type="match status" value="1"/>
</dbReference>
<sequence length="276" mass="29969">MRLADCRLLVTGASGGIGQALVERLCGGGARLLLVGRDYAALEQLAERFPGQVETVCADLANPADRQRVLIAARHFEDFNGVISAAGINSFSLFEEQDAASIERLISVNVTATLQLLRLLLPELRRAPRALVINLGSTFGSLGYPGFAAYCASKFAVRGFSEALRREMADTAVRVLYIAPRATRTAMNAGPVVAMNDALGVAMDDPRQVAGQIARAIEAEREELYLGWPERFFVFLNQLLPRLVDRALQRQLPVIRRFAHGAEPAVPTSSSGEQHP</sequence>
<dbReference type="OrthoDB" id="7301144at2"/>
<reference evidence="4 5" key="1">
    <citation type="submission" date="2014-11" db="EMBL/GenBank/DDBJ databases">
        <title>Genome sequence of Pseudomonas tuomuerensis JCM 14085.</title>
        <authorList>
            <person name="Shin S.-K."/>
            <person name="Yi H."/>
        </authorList>
    </citation>
    <scope>NUCLEOTIDE SEQUENCE [LARGE SCALE GENOMIC DNA]</scope>
    <source>
        <strain evidence="4 5">JCM 14085</strain>
    </source>
</reference>
<dbReference type="Proteomes" id="UP000030980">
    <property type="component" value="Unassembled WGS sequence"/>
</dbReference>
<dbReference type="AlphaFoldDB" id="A0A0B3BTG7"/>
<dbReference type="Pfam" id="PF00106">
    <property type="entry name" value="adh_short"/>
    <property type="match status" value="1"/>
</dbReference>
<dbReference type="InterPro" id="IPR002347">
    <property type="entry name" value="SDR_fam"/>
</dbReference>
<dbReference type="GO" id="GO:0016020">
    <property type="term" value="C:membrane"/>
    <property type="evidence" value="ECO:0007669"/>
    <property type="project" value="TreeGrafter"/>
</dbReference>
<comment type="caution">
    <text evidence="4">The sequence shown here is derived from an EMBL/GenBank/DDBJ whole genome shotgun (WGS) entry which is preliminary data.</text>
</comment>
<dbReference type="GO" id="GO:0016491">
    <property type="term" value="F:oxidoreductase activity"/>
    <property type="evidence" value="ECO:0007669"/>
    <property type="project" value="UniProtKB-KW"/>
</dbReference>
<dbReference type="EMBL" id="JTAK01000005">
    <property type="protein sequence ID" value="KHO64351.1"/>
    <property type="molecule type" value="Genomic_DNA"/>
</dbReference>
<accession>A0A0B3BTG7</accession>
<dbReference type="Gene3D" id="3.40.50.720">
    <property type="entry name" value="NAD(P)-binding Rossmann-like Domain"/>
    <property type="match status" value="1"/>
</dbReference>
<evidence type="ECO:0000313" key="5">
    <source>
        <dbReference type="Proteomes" id="UP000030980"/>
    </source>
</evidence>
<name>A0A0B3BTG7_9PSED</name>
<dbReference type="PRINTS" id="PR00081">
    <property type="entry name" value="GDHRDH"/>
</dbReference>
<keyword evidence="5" id="KW-1185">Reference proteome</keyword>
<evidence type="ECO:0000256" key="2">
    <source>
        <dbReference type="ARBA" id="ARBA00023002"/>
    </source>
</evidence>
<gene>
    <name evidence="4" type="ORF">PT85_14230</name>
</gene>
<dbReference type="SMART" id="SM00822">
    <property type="entry name" value="PKS_KR"/>
    <property type="match status" value="1"/>
</dbReference>
<evidence type="ECO:0000256" key="1">
    <source>
        <dbReference type="ARBA" id="ARBA00006484"/>
    </source>
</evidence>
<dbReference type="InterPro" id="IPR020904">
    <property type="entry name" value="Sc_DH/Rdtase_CS"/>
</dbReference>
<dbReference type="CDD" id="cd05233">
    <property type="entry name" value="SDR_c"/>
    <property type="match status" value="1"/>
</dbReference>
<evidence type="ECO:0000259" key="3">
    <source>
        <dbReference type="SMART" id="SM00822"/>
    </source>
</evidence>
<dbReference type="NCBIfam" id="NF006565">
    <property type="entry name" value="PRK09072.1"/>
    <property type="match status" value="1"/>
</dbReference>
<feature type="domain" description="Ketoreductase" evidence="3">
    <location>
        <begin position="6"/>
        <end position="212"/>
    </location>
</feature>
<keyword evidence="2" id="KW-0560">Oxidoreductase</keyword>
<proteinExistence type="inferred from homology"/>
<dbReference type="PROSITE" id="PS00061">
    <property type="entry name" value="ADH_SHORT"/>
    <property type="match status" value="1"/>
</dbReference>
<comment type="similarity">
    <text evidence="1">Belongs to the short-chain dehydrogenases/reductases (SDR) family.</text>
</comment>
<dbReference type="STRING" id="706570.PT85_14230"/>
<dbReference type="InterPro" id="IPR036291">
    <property type="entry name" value="NAD(P)-bd_dom_sf"/>
</dbReference>